<keyword evidence="1" id="KW-0472">Membrane</keyword>
<dbReference type="InterPro" id="IPR019174">
    <property type="entry name" value="NADH_DH_b-subcmplx_su6"/>
</dbReference>
<proteinExistence type="predicted"/>
<reference evidence="2" key="1">
    <citation type="submission" date="2020-11" db="EMBL/GenBank/DDBJ databases">
        <authorList>
            <person name="Tran Van P."/>
        </authorList>
    </citation>
    <scope>NUCLEOTIDE SEQUENCE</scope>
</reference>
<dbReference type="EMBL" id="CAJPEV010000008">
    <property type="protein sequence ID" value="CAG0878618.1"/>
    <property type="molecule type" value="Genomic_DNA"/>
</dbReference>
<evidence type="ECO:0000313" key="2">
    <source>
        <dbReference type="EMBL" id="CAD7240104.1"/>
    </source>
</evidence>
<dbReference type="Proteomes" id="UP000677054">
    <property type="component" value="Unassembled WGS sequence"/>
</dbReference>
<evidence type="ECO:0008006" key="4">
    <source>
        <dbReference type="Google" id="ProtNLM"/>
    </source>
</evidence>
<keyword evidence="1" id="KW-0812">Transmembrane</keyword>
<feature type="transmembrane region" description="Helical" evidence="1">
    <location>
        <begin position="107"/>
        <end position="126"/>
    </location>
</feature>
<dbReference type="PANTHER" id="PTHR21106:SF2">
    <property type="entry name" value="NADH DEHYDROGENASE [UBIQUINONE] 1 BETA SUBCOMPLEX SUBUNIT 6"/>
    <property type="match status" value="1"/>
</dbReference>
<keyword evidence="1" id="KW-1133">Transmembrane helix</keyword>
<dbReference type="Pfam" id="PF09782">
    <property type="entry name" value="NDUF_B6"/>
    <property type="match status" value="1"/>
</dbReference>
<dbReference type="OrthoDB" id="5824032at2759"/>
<dbReference type="GO" id="GO:0006120">
    <property type="term" value="P:mitochondrial electron transport, NADH to ubiquinone"/>
    <property type="evidence" value="ECO:0007669"/>
    <property type="project" value="InterPro"/>
</dbReference>
<sequence length="188" mass="22772">MAGYNPRPWGTAPTESYRQTGGVKPMTIVGRVQWERERLNEMTQEEREWRKKWLKDQELSHREPRFVPEYYKATMNPIRRLYRLPLDFVFKKLEPTLGVERAFWARYWTGKAFIGTAVLLWGWYYFKYNTRTWMTHSGWKVRKSDPIILPGDPRYPKVFEHKPQDYHDLGFQEFAKKNSWAIDKRTGF</sequence>
<name>A0A7R8WXP4_9CRUS</name>
<dbReference type="EMBL" id="LR899525">
    <property type="protein sequence ID" value="CAD7240104.1"/>
    <property type="molecule type" value="Genomic_DNA"/>
</dbReference>
<organism evidence="2">
    <name type="scientific">Darwinula stevensoni</name>
    <dbReference type="NCBI Taxonomy" id="69355"/>
    <lineage>
        <taxon>Eukaryota</taxon>
        <taxon>Metazoa</taxon>
        <taxon>Ecdysozoa</taxon>
        <taxon>Arthropoda</taxon>
        <taxon>Crustacea</taxon>
        <taxon>Oligostraca</taxon>
        <taxon>Ostracoda</taxon>
        <taxon>Podocopa</taxon>
        <taxon>Podocopida</taxon>
        <taxon>Darwinulocopina</taxon>
        <taxon>Darwinuloidea</taxon>
        <taxon>Darwinulidae</taxon>
        <taxon>Darwinula</taxon>
    </lineage>
</organism>
<evidence type="ECO:0000313" key="3">
    <source>
        <dbReference type="Proteomes" id="UP000677054"/>
    </source>
</evidence>
<dbReference type="AlphaFoldDB" id="A0A7R8WXP4"/>
<dbReference type="GO" id="GO:0005739">
    <property type="term" value="C:mitochondrion"/>
    <property type="evidence" value="ECO:0007669"/>
    <property type="project" value="GOC"/>
</dbReference>
<gene>
    <name evidence="2" type="ORF">DSTB1V02_LOCUS141</name>
</gene>
<protein>
    <recommendedName>
        <fullName evidence="4">NADH dehydrogenase [ubiquinone] 1 beta subcomplex subunit 6</fullName>
    </recommendedName>
</protein>
<accession>A0A7R8WXP4</accession>
<keyword evidence="3" id="KW-1185">Reference proteome</keyword>
<dbReference type="PANTHER" id="PTHR21106">
    <property type="entry name" value="NADH DEHYDROGENASE [UBIQUINONE] 1 BETA SUBCOMPLEX SUBUNIT 6"/>
    <property type="match status" value="1"/>
</dbReference>
<evidence type="ECO:0000256" key="1">
    <source>
        <dbReference type="SAM" id="Phobius"/>
    </source>
</evidence>